<reference evidence="2 3" key="1">
    <citation type="submission" date="2023-07" db="EMBL/GenBank/DDBJ databases">
        <title>Sequencing the genomes of 1000 actinobacteria strains.</title>
        <authorList>
            <person name="Klenk H.-P."/>
        </authorList>
    </citation>
    <scope>NUCLEOTIDE SEQUENCE [LARGE SCALE GENOMIC DNA]</scope>
    <source>
        <strain evidence="2 3">DSM 43749</strain>
    </source>
</reference>
<evidence type="ECO:0000313" key="2">
    <source>
        <dbReference type="EMBL" id="MDR6597402.1"/>
    </source>
</evidence>
<organism evidence="2 3">
    <name type="scientific">Saccharothrix longispora</name>
    <dbReference type="NCBI Taxonomy" id="33920"/>
    <lineage>
        <taxon>Bacteria</taxon>
        <taxon>Bacillati</taxon>
        <taxon>Actinomycetota</taxon>
        <taxon>Actinomycetes</taxon>
        <taxon>Pseudonocardiales</taxon>
        <taxon>Pseudonocardiaceae</taxon>
        <taxon>Saccharothrix</taxon>
    </lineage>
</organism>
<gene>
    <name evidence="2" type="ORF">J2S66_005786</name>
</gene>
<evidence type="ECO:0000256" key="1">
    <source>
        <dbReference type="SAM" id="MobiDB-lite"/>
    </source>
</evidence>
<protein>
    <submittedName>
        <fullName evidence="2">Uncharacterized protein</fullName>
    </submittedName>
</protein>
<dbReference type="EMBL" id="JAVDSG010000001">
    <property type="protein sequence ID" value="MDR6597402.1"/>
    <property type="molecule type" value="Genomic_DNA"/>
</dbReference>
<accession>A0ABU1Q3B9</accession>
<keyword evidence="3" id="KW-1185">Reference proteome</keyword>
<comment type="caution">
    <text evidence="2">The sequence shown here is derived from an EMBL/GenBank/DDBJ whole genome shotgun (WGS) entry which is preliminary data.</text>
</comment>
<feature type="region of interest" description="Disordered" evidence="1">
    <location>
        <begin position="183"/>
        <end position="268"/>
    </location>
</feature>
<dbReference type="Proteomes" id="UP001268819">
    <property type="component" value="Unassembled WGS sequence"/>
</dbReference>
<feature type="region of interest" description="Disordered" evidence="1">
    <location>
        <begin position="81"/>
        <end position="109"/>
    </location>
</feature>
<feature type="compositionally biased region" description="Basic residues" evidence="1">
    <location>
        <begin position="251"/>
        <end position="264"/>
    </location>
</feature>
<evidence type="ECO:0000313" key="3">
    <source>
        <dbReference type="Proteomes" id="UP001268819"/>
    </source>
</evidence>
<feature type="compositionally biased region" description="Low complexity" evidence="1">
    <location>
        <begin position="201"/>
        <end position="227"/>
    </location>
</feature>
<feature type="region of interest" description="Disordered" evidence="1">
    <location>
        <begin position="1"/>
        <end position="39"/>
    </location>
</feature>
<proteinExistence type="predicted"/>
<sequence length="335" mass="35043">MGVGSRVPRRIGPTLGAEAPHRRASGRPSSPRVHPGGGGSVPGLDRRLFFFCSSLQGKTTATAVRAVDCVDNPRFGCSPPSRRCGRTRGRTRGQLGAPGENSRGAPFGPQEGRVVPGFIPGCGRGCTRVLHRVIVVWISPDGAFCRGCGQLVAAGAPGCTCGGPCRRPAGTTLRAWTRGISRSRPGDVARNRFRRGPRPGDGPVAGVRRAPHPGAAGAPPTGPAVPGCGPGAPPGAAAVPRVRRVAERRVAGRRTRAPGRRTRPTRTWNSRSLSVGLARPGRTTRGGWTYDSRVWRTPAAVVRATGVRVGQTFAGSQGVRRARCLMRDVSSCTCS</sequence>
<name>A0ABU1Q3B9_9PSEU</name>